<dbReference type="OrthoDB" id="4526738at2759"/>
<feature type="region of interest" description="Disordered" evidence="1">
    <location>
        <begin position="17"/>
        <end position="58"/>
    </location>
</feature>
<keyword evidence="3" id="KW-1185">Reference proteome</keyword>
<sequence>MSAMAVCPPSLPLSLFRTPAPTPNKIDPILTSSHQGDNRSSYPEEASDPITPTLHNPSFIDHTKESASSVADQIAAAMQPGLSDGRGYLVDEAAVIGCAAWDAGAGMAGVV</sequence>
<dbReference type="AlphaFoldDB" id="A1CMX7"/>
<dbReference type="eggNOG" id="ENOG502RPNE">
    <property type="taxonomic scope" value="Eukaryota"/>
</dbReference>
<proteinExistence type="predicted"/>
<accession>A1CMX7</accession>
<dbReference type="Proteomes" id="UP000006701">
    <property type="component" value="Unassembled WGS sequence"/>
</dbReference>
<dbReference type="EMBL" id="DS027058">
    <property type="protein sequence ID" value="EAW08914.1"/>
    <property type="molecule type" value="Genomic_DNA"/>
</dbReference>
<name>A1CMX7_ASPCL</name>
<gene>
    <name evidence="2" type="ORF">ACLA_098560</name>
</gene>
<dbReference type="RefSeq" id="XP_001270340.1">
    <property type="nucleotide sequence ID" value="XM_001270339.1"/>
</dbReference>
<dbReference type="KEGG" id="act:ACLA_098560"/>
<dbReference type="VEuPathDB" id="FungiDB:ACLA_098560"/>
<protein>
    <submittedName>
        <fullName evidence="2">Uncharacterized protein</fullName>
    </submittedName>
</protein>
<dbReference type="HOGENOM" id="CLU_2157790_0_0_1"/>
<feature type="compositionally biased region" description="Polar residues" evidence="1">
    <location>
        <begin position="30"/>
        <end position="41"/>
    </location>
</feature>
<dbReference type="Gene3D" id="6.10.280.100">
    <property type="match status" value="1"/>
</dbReference>
<reference evidence="2 3" key="1">
    <citation type="journal article" date="2008" name="PLoS Genet.">
        <title>Genomic islands in the pathogenic filamentous fungus Aspergillus fumigatus.</title>
        <authorList>
            <person name="Fedorova N.D."/>
            <person name="Khaldi N."/>
            <person name="Joardar V.S."/>
            <person name="Maiti R."/>
            <person name="Amedeo P."/>
            <person name="Anderson M.J."/>
            <person name="Crabtree J."/>
            <person name="Silva J.C."/>
            <person name="Badger J.H."/>
            <person name="Albarraq A."/>
            <person name="Angiuoli S."/>
            <person name="Bussey H."/>
            <person name="Bowyer P."/>
            <person name="Cotty P.J."/>
            <person name="Dyer P.S."/>
            <person name="Egan A."/>
            <person name="Galens K."/>
            <person name="Fraser-Liggett C.M."/>
            <person name="Haas B.J."/>
            <person name="Inman J.M."/>
            <person name="Kent R."/>
            <person name="Lemieux S."/>
            <person name="Malavazi I."/>
            <person name="Orvis J."/>
            <person name="Roemer T."/>
            <person name="Ronning C.M."/>
            <person name="Sundaram J.P."/>
            <person name="Sutton G."/>
            <person name="Turner G."/>
            <person name="Venter J.C."/>
            <person name="White O.R."/>
            <person name="Whitty B.R."/>
            <person name="Youngman P."/>
            <person name="Wolfe K.H."/>
            <person name="Goldman G.H."/>
            <person name="Wortman J.R."/>
            <person name="Jiang B."/>
            <person name="Denning D.W."/>
            <person name="Nierman W.C."/>
        </authorList>
    </citation>
    <scope>NUCLEOTIDE SEQUENCE [LARGE SCALE GENOMIC DNA]</scope>
    <source>
        <strain evidence="3">ATCC 1007 / CBS 513.65 / DSM 816 / NCTC 3887 / NRRL 1</strain>
    </source>
</reference>
<dbReference type="GeneID" id="4702299"/>
<evidence type="ECO:0000313" key="3">
    <source>
        <dbReference type="Proteomes" id="UP000006701"/>
    </source>
</evidence>
<organism evidence="2 3">
    <name type="scientific">Aspergillus clavatus (strain ATCC 1007 / CBS 513.65 / DSM 816 / NCTC 3887 / NRRL 1 / QM 1276 / 107)</name>
    <dbReference type="NCBI Taxonomy" id="344612"/>
    <lineage>
        <taxon>Eukaryota</taxon>
        <taxon>Fungi</taxon>
        <taxon>Dikarya</taxon>
        <taxon>Ascomycota</taxon>
        <taxon>Pezizomycotina</taxon>
        <taxon>Eurotiomycetes</taxon>
        <taxon>Eurotiomycetidae</taxon>
        <taxon>Eurotiales</taxon>
        <taxon>Aspergillaceae</taxon>
        <taxon>Aspergillus</taxon>
        <taxon>Aspergillus subgen. Fumigati</taxon>
    </lineage>
</organism>
<evidence type="ECO:0000313" key="2">
    <source>
        <dbReference type="EMBL" id="EAW08914.1"/>
    </source>
</evidence>
<evidence type="ECO:0000256" key="1">
    <source>
        <dbReference type="SAM" id="MobiDB-lite"/>
    </source>
</evidence>